<sequence length="213" mass="23945">MFSIKGLVYKDILAINRLELLGNKIICIVGESGGGKTTLLKMLNKLVSPDKGEILYNNISLKDIDSVNLRREVVMLSQIPAIFEGTIKDNLLIGLKFSEKPMVSDKVLEEALSFIKLNKNLEDNSENLSGGEKQRLALARVLIMNPKVFLLDEPSSALDEDTEKFVIEKLVNHTRKNNKTLIMVTHSKSIAENYYDCLIEIKEGKIINIKEVK</sequence>
<feature type="domain" description="ABC transporter" evidence="4">
    <location>
        <begin position="2"/>
        <end position="212"/>
    </location>
</feature>
<evidence type="ECO:0000259" key="4">
    <source>
        <dbReference type="PROSITE" id="PS50893"/>
    </source>
</evidence>
<keyword evidence="3 5" id="KW-0067">ATP-binding</keyword>
<dbReference type="OrthoDB" id="9785080at2"/>
<evidence type="ECO:0000256" key="1">
    <source>
        <dbReference type="ARBA" id="ARBA00022448"/>
    </source>
</evidence>
<evidence type="ECO:0000256" key="2">
    <source>
        <dbReference type="ARBA" id="ARBA00022741"/>
    </source>
</evidence>
<gene>
    <name evidence="5" type="ORF">SAMN05444401_2945</name>
</gene>
<dbReference type="PANTHER" id="PTHR43423">
    <property type="entry name" value="ABC TRANSPORTER I FAMILY MEMBER 17"/>
    <property type="match status" value="1"/>
</dbReference>
<dbReference type="Gene3D" id="3.40.50.300">
    <property type="entry name" value="P-loop containing nucleotide triphosphate hydrolases"/>
    <property type="match status" value="1"/>
</dbReference>
<dbReference type="GO" id="GO:0005524">
    <property type="term" value="F:ATP binding"/>
    <property type="evidence" value="ECO:0007669"/>
    <property type="project" value="UniProtKB-KW"/>
</dbReference>
<accession>A0A1M6ISE8</accession>
<dbReference type="STRING" id="1121298.SAMN05444401_2945"/>
<keyword evidence="1" id="KW-0813">Transport</keyword>
<dbReference type="GO" id="GO:0016887">
    <property type="term" value="F:ATP hydrolysis activity"/>
    <property type="evidence" value="ECO:0007669"/>
    <property type="project" value="InterPro"/>
</dbReference>
<dbReference type="PROSITE" id="PS50893">
    <property type="entry name" value="ABC_TRANSPORTER_2"/>
    <property type="match status" value="1"/>
</dbReference>
<dbReference type="CDD" id="cd03228">
    <property type="entry name" value="ABCC_MRP_Like"/>
    <property type="match status" value="1"/>
</dbReference>
<dbReference type="SMART" id="SM00382">
    <property type="entry name" value="AAA"/>
    <property type="match status" value="1"/>
</dbReference>
<dbReference type="SUPFAM" id="SSF52540">
    <property type="entry name" value="P-loop containing nucleoside triphosphate hydrolases"/>
    <property type="match status" value="1"/>
</dbReference>
<protein>
    <submittedName>
        <fullName evidence="5">Putative ABC transport system ATP-binding protein</fullName>
    </submittedName>
</protein>
<name>A0A1M6ISE8_9CLOT</name>
<dbReference type="PANTHER" id="PTHR43423:SF1">
    <property type="entry name" value="ABC TRANSPORTER I FAMILY MEMBER 17"/>
    <property type="match status" value="1"/>
</dbReference>
<dbReference type="InterPro" id="IPR027417">
    <property type="entry name" value="P-loop_NTPase"/>
</dbReference>
<dbReference type="InterPro" id="IPR003593">
    <property type="entry name" value="AAA+_ATPase"/>
</dbReference>
<keyword evidence="6" id="KW-1185">Reference proteome</keyword>
<dbReference type="Proteomes" id="UP000184080">
    <property type="component" value="Unassembled WGS sequence"/>
</dbReference>
<dbReference type="Pfam" id="PF00005">
    <property type="entry name" value="ABC_tran"/>
    <property type="match status" value="1"/>
</dbReference>
<dbReference type="InterPro" id="IPR003439">
    <property type="entry name" value="ABC_transporter-like_ATP-bd"/>
</dbReference>
<dbReference type="EMBL" id="FQZO01000004">
    <property type="protein sequence ID" value="SHJ37391.1"/>
    <property type="molecule type" value="Genomic_DNA"/>
</dbReference>
<dbReference type="AlphaFoldDB" id="A0A1M6ISE8"/>
<evidence type="ECO:0000256" key="3">
    <source>
        <dbReference type="ARBA" id="ARBA00022840"/>
    </source>
</evidence>
<proteinExistence type="predicted"/>
<keyword evidence="2" id="KW-0547">Nucleotide-binding</keyword>
<organism evidence="5 6">
    <name type="scientific">Clostridium amylolyticum</name>
    <dbReference type="NCBI Taxonomy" id="1121298"/>
    <lineage>
        <taxon>Bacteria</taxon>
        <taxon>Bacillati</taxon>
        <taxon>Bacillota</taxon>
        <taxon>Clostridia</taxon>
        <taxon>Eubacteriales</taxon>
        <taxon>Clostridiaceae</taxon>
        <taxon>Clostridium</taxon>
    </lineage>
</organism>
<dbReference type="InterPro" id="IPR017871">
    <property type="entry name" value="ABC_transporter-like_CS"/>
</dbReference>
<evidence type="ECO:0000313" key="5">
    <source>
        <dbReference type="EMBL" id="SHJ37391.1"/>
    </source>
</evidence>
<dbReference type="PROSITE" id="PS00211">
    <property type="entry name" value="ABC_TRANSPORTER_1"/>
    <property type="match status" value="1"/>
</dbReference>
<evidence type="ECO:0000313" key="6">
    <source>
        <dbReference type="Proteomes" id="UP000184080"/>
    </source>
</evidence>
<reference evidence="5 6" key="1">
    <citation type="submission" date="2016-11" db="EMBL/GenBank/DDBJ databases">
        <authorList>
            <person name="Jaros S."/>
            <person name="Januszkiewicz K."/>
            <person name="Wedrychowicz H."/>
        </authorList>
    </citation>
    <scope>NUCLEOTIDE SEQUENCE [LARGE SCALE GENOMIC DNA]</scope>
    <source>
        <strain evidence="5 6">DSM 21864</strain>
    </source>
</reference>